<organism evidence="2 3">
    <name type="scientific">Rubroshorea leprosula</name>
    <dbReference type="NCBI Taxonomy" id="152421"/>
    <lineage>
        <taxon>Eukaryota</taxon>
        <taxon>Viridiplantae</taxon>
        <taxon>Streptophyta</taxon>
        <taxon>Embryophyta</taxon>
        <taxon>Tracheophyta</taxon>
        <taxon>Spermatophyta</taxon>
        <taxon>Magnoliopsida</taxon>
        <taxon>eudicotyledons</taxon>
        <taxon>Gunneridae</taxon>
        <taxon>Pentapetalae</taxon>
        <taxon>rosids</taxon>
        <taxon>malvids</taxon>
        <taxon>Malvales</taxon>
        <taxon>Dipterocarpaceae</taxon>
        <taxon>Rubroshorea</taxon>
    </lineage>
</organism>
<feature type="transmembrane region" description="Helical" evidence="1">
    <location>
        <begin position="6"/>
        <end position="26"/>
    </location>
</feature>
<feature type="transmembrane region" description="Helical" evidence="1">
    <location>
        <begin position="66"/>
        <end position="87"/>
    </location>
</feature>
<dbReference type="Proteomes" id="UP001054252">
    <property type="component" value="Unassembled WGS sequence"/>
</dbReference>
<gene>
    <name evidence="2" type="ORF">SLEP1_g1514</name>
</gene>
<dbReference type="AlphaFoldDB" id="A0AAV5HMB5"/>
<name>A0AAV5HMB5_9ROSI</name>
<sequence>MYKAGVADNIEAYILFAMAQILWLSLDRTRLGFTLASIVGVACPLAEIPLMKFFHLWYYPKANVEIFGQGLITWTITCYFAYVPFLVNLSRWIQSVISAAGTENKSD</sequence>
<dbReference type="PANTHER" id="PTHR36774">
    <property type="entry name" value="INSULIN-INDUCED PROTEIN"/>
    <property type="match status" value="1"/>
</dbReference>
<proteinExistence type="predicted"/>
<keyword evidence="1" id="KW-1133">Transmembrane helix</keyword>
<evidence type="ECO:0000256" key="1">
    <source>
        <dbReference type="SAM" id="Phobius"/>
    </source>
</evidence>
<protein>
    <submittedName>
        <fullName evidence="2">Uncharacterized protein</fullName>
    </submittedName>
</protein>
<keyword evidence="1" id="KW-0812">Transmembrane</keyword>
<accession>A0AAV5HMB5</accession>
<keyword evidence="3" id="KW-1185">Reference proteome</keyword>
<reference evidence="2 3" key="1">
    <citation type="journal article" date="2021" name="Commun. Biol.">
        <title>The genome of Shorea leprosula (Dipterocarpaceae) highlights the ecological relevance of drought in aseasonal tropical rainforests.</title>
        <authorList>
            <person name="Ng K.K.S."/>
            <person name="Kobayashi M.J."/>
            <person name="Fawcett J.A."/>
            <person name="Hatakeyama M."/>
            <person name="Paape T."/>
            <person name="Ng C.H."/>
            <person name="Ang C.C."/>
            <person name="Tnah L.H."/>
            <person name="Lee C.T."/>
            <person name="Nishiyama T."/>
            <person name="Sese J."/>
            <person name="O'Brien M.J."/>
            <person name="Copetti D."/>
            <person name="Mohd Noor M.I."/>
            <person name="Ong R.C."/>
            <person name="Putra M."/>
            <person name="Sireger I.Z."/>
            <person name="Indrioko S."/>
            <person name="Kosugi Y."/>
            <person name="Izuno A."/>
            <person name="Isagi Y."/>
            <person name="Lee S.L."/>
            <person name="Shimizu K.K."/>
        </authorList>
    </citation>
    <scope>NUCLEOTIDE SEQUENCE [LARGE SCALE GENOMIC DNA]</scope>
    <source>
        <strain evidence="2">214</strain>
    </source>
</reference>
<keyword evidence="1" id="KW-0472">Membrane</keyword>
<feature type="transmembrane region" description="Helical" evidence="1">
    <location>
        <begin position="33"/>
        <end position="54"/>
    </location>
</feature>
<comment type="caution">
    <text evidence="2">The sequence shown here is derived from an EMBL/GenBank/DDBJ whole genome shotgun (WGS) entry which is preliminary data.</text>
</comment>
<dbReference type="PANTHER" id="PTHR36774:SF1">
    <property type="entry name" value="INSULIN-INDUCED PROTEIN"/>
    <property type="match status" value="1"/>
</dbReference>
<evidence type="ECO:0000313" key="2">
    <source>
        <dbReference type="EMBL" id="GKU87064.1"/>
    </source>
</evidence>
<dbReference type="EMBL" id="BPVZ01000001">
    <property type="protein sequence ID" value="GKU87064.1"/>
    <property type="molecule type" value="Genomic_DNA"/>
</dbReference>
<evidence type="ECO:0000313" key="3">
    <source>
        <dbReference type="Proteomes" id="UP001054252"/>
    </source>
</evidence>